<organism evidence="3 4">
    <name type="scientific">Spongisporangium articulatum</name>
    <dbReference type="NCBI Taxonomy" id="3362603"/>
    <lineage>
        <taxon>Bacteria</taxon>
        <taxon>Bacillati</taxon>
        <taxon>Actinomycetota</taxon>
        <taxon>Actinomycetes</taxon>
        <taxon>Kineosporiales</taxon>
        <taxon>Kineosporiaceae</taxon>
        <taxon>Spongisporangium</taxon>
    </lineage>
</organism>
<sequence length="116" mass="12523">MQFLTMIHAREDQTPPTPEMYEAMGELIEKFAAEGVFLSGGGLLPSSEGATIAVRGGEVIVSDGPYAEATEVVGGWAVIEADSLQHVVDLSRQTLDLHLKYMPGWEGYSEIRQIAG</sequence>
<evidence type="ECO:0000259" key="2">
    <source>
        <dbReference type="Pfam" id="PF03795"/>
    </source>
</evidence>
<dbReference type="RefSeq" id="WP_398278435.1">
    <property type="nucleotide sequence ID" value="NZ_JBITLV010000002.1"/>
</dbReference>
<dbReference type="SUPFAM" id="SSF54909">
    <property type="entry name" value="Dimeric alpha+beta barrel"/>
    <property type="match status" value="1"/>
</dbReference>
<dbReference type="EMBL" id="JBITLV010000002">
    <property type="protein sequence ID" value="MFI7587227.1"/>
    <property type="molecule type" value="Genomic_DNA"/>
</dbReference>
<evidence type="ECO:0000256" key="1">
    <source>
        <dbReference type="ARBA" id="ARBA00007689"/>
    </source>
</evidence>
<gene>
    <name evidence="3" type="ORF">ACIB24_09155</name>
</gene>
<dbReference type="Pfam" id="PF03795">
    <property type="entry name" value="YCII"/>
    <property type="match status" value="1"/>
</dbReference>
<dbReference type="Gene3D" id="3.30.70.1060">
    <property type="entry name" value="Dimeric alpha+beta barrel"/>
    <property type="match status" value="1"/>
</dbReference>
<dbReference type="InterPro" id="IPR011008">
    <property type="entry name" value="Dimeric_a/b-barrel"/>
</dbReference>
<dbReference type="PANTHER" id="PTHR35174">
    <property type="entry name" value="BLL7171 PROTEIN-RELATED"/>
    <property type="match status" value="1"/>
</dbReference>
<comment type="caution">
    <text evidence="3">The sequence shown here is derived from an EMBL/GenBank/DDBJ whole genome shotgun (WGS) entry which is preliminary data.</text>
</comment>
<dbReference type="PANTHER" id="PTHR35174:SF1">
    <property type="entry name" value="BLL0086 PROTEIN"/>
    <property type="match status" value="1"/>
</dbReference>
<keyword evidence="4" id="KW-1185">Reference proteome</keyword>
<evidence type="ECO:0000313" key="3">
    <source>
        <dbReference type="EMBL" id="MFI7587227.1"/>
    </source>
</evidence>
<name>A0ABW8AMN7_9ACTN</name>
<dbReference type="Proteomes" id="UP001612915">
    <property type="component" value="Unassembled WGS sequence"/>
</dbReference>
<protein>
    <submittedName>
        <fullName evidence="3">YciI family protein</fullName>
    </submittedName>
</protein>
<reference evidence="3 4" key="1">
    <citation type="submission" date="2024-10" db="EMBL/GenBank/DDBJ databases">
        <title>The Natural Products Discovery Center: Release of the First 8490 Sequenced Strains for Exploring Actinobacteria Biosynthetic Diversity.</title>
        <authorList>
            <person name="Kalkreuter E."/>
            <person name="Kautsar S.A."/>
            <person name="Yang D."/>
            <person name="Bader C.D."/>
            <person name="Teijaro C.N."/>
            <person name="Fluegel L."/>
            <person name="Davis C.M."/>
            <person name="Simpson J.R."/>
            <person name="Lauterbach L."/>
            <person name="Steele A.D."/>
            <person name="Gui C."/>
            <person name="Meng S."/>
            <person name="Li G."/>
            <person name="Viehrig K."/>
            <person name="Ye F."/>
            <person name="Su P."/>
            <person name="Kiefer A.F."/>
            <person name="Nichols A."/>
            <person name="Cepeda A.J."/>
            <person name="Yan W."/>
            <person name="Fan B."/>
            <person name="Jiang Y."/>
            <person name="Adhikari A."/>
            <person name="Zheng C.-J."/>
            <person name="Schuster L."/>
            <person name="Cowan T.M."/>
            <person name="Smanski M.J."/>
            <person name="Chevrette M.G."/>
            <person name="De Carvalho L.P.S."/>
            <person name="Shen B."/>
        </authorList>
    </citation>
    <scope>NUCLEOTIDE SEQUENCE [LARGE SCALE GENOMIC DNA]</scope>
    <source>
        <strain evidence="3 4">NPDC049639</strain>
    </source>
</reference>
<accession>A0ABW8AMN7</accession>
<evidence type="ECO:0000313" key="4">
    <source>
        <dbReference type="Proteomes" id="UP001612915"/>
    </source>
</evidence>
<dbReference type="InterPro" id="IPR005545">
    <property type="entry name" value="YCII"/>
</dbReference>
<feature type="domain" description="YCII-related" evidence="2">
    <location>
        <begin position="1"/>
        <end position="92"/>
    </location>
</feature>
<comment type="similarity">
    <text evidence="1">Belongs to the YciI family.</text>
</comment>
<proteinExistence type="inferred from homology"/>